<evidence type="ECO:0000313" key="3">
    <source>
        <dbReference type="Proteomes" id="UP000434209"/>
    </source>
</evidence>
<accession>A0A7Z2JC41</accession>
<organism evidence="2 3">
    <name type="scientific">Paraburkholderia acidiphila</name>
    <dbReference type="NCBI Taxonomy" id="2571747"/>
    <lineage>
        <taxon>Bacteria</taxon>
        <taxon>Pseudomonadati</taxon>
        <taxon>Pseudomonadota</taxon>
        <taxon>Betaproteobacteria</taxon>
        <taxon>Burkholderiales</taxon>
        <taxon>Burkholderiaceae</taxon>
        <taxon>Paraburkholderia</taxon>
    </lineage>
</organism>
<dbReference type="EMBL" id="CP046912">
    <property type="protein sequence ID" value="QGZ59677.1"/>
    <property type="molecule type" value="Genomic_DNA"/>
</dbReference>
<evidence type="ECO:0000313" key="2">
    <source>
        <dbReference type="EMBL" id="QGZ59677.1"/>
    </source>
</evidence>
<dbReference type="OrthoDB" id="9808398at2"/>
<dbReference type="SUPFAM" id="SSF53474">
    <property type="entry name" value="alpha/beta-Hydrolases"/>
    <property type="match status" value="1"/>
</dbReference>
<gene>
    <name evidence="2" type="ORF">FAZ97_32400</name>
</gene>
<evidence type="ECO:0000259" key="1">
    <source>
        <dbReference type="Pfam" id="PF12146"/>
    </source>
</evidence>
<keyword evidence="3" id="KW-1185">Reference proteome</keyword>
<dbReference type="Proteomes" id="UP000434209">
    <property type="component" value="Chromosome 4"/>
</dbReference>
<reference evidence="2 3" key="1">
    <citation type="submission" date="2019-12" db="EMBL/GenBank/DDBJ databases">
        <title>Paraburkholderia acidiphila 7Q-K02 sp. nov and Paraburkholderia acidisoli DHF22 sp. nov., two strains isolated from forest soil.</title>
        <authorList>
            <person name="Gao Z."/>
            <person name="Qiu L."/>
        </authorList>
    </citation>
    <scope>NUCLEOTIDE SEQUENCE [LARGE SCALE GENOMIC DNA]</scope>
    <source>
        <strain evidence="2 3">7Q-K02</strain>
    </source>
</reference>
<keyword evidence="2" id="KW-0378">Hydrolase</keyword>
<dbReference type="Pfam" id="PF12146">
    <property type="entry name" value="Hydrolase_4"/>
    <property type="match status" value="1"/>
</dbReference>
<feature type="domain" description="Serine aminopeptidase S33" evidence="1">
    <location>
        <begin position="72"/>
        <end position="300"/>
    </location>
</feature>
<dbReference type="InterPro" id="IPR050228">
    <property type="entry name" value="Carboxylesterase_BioH"/>
</dbReference>
<dbReference type="RefSeq" id="WP_158762855.1">
    <property type="nucleotide sequence ID" value="NZ_CP046912.1"/>
</dbReference>
<proteinExistence type="predicted"/>
<dbReference type="AlphaFoldDB" id="A0A7Z2JC41"/>
<dbReference type="Gene3D" id="3.40.50.1820">
    <property type="entry name" value="alpha/beta hydrolase"/>
    <property type="match status" value="1"/>
</dbReference>
<dbReference type="PANTHER" id="PTHR43194:SF2">
    <property type="entry name" value="PEROXISOMAL MEMBRANE PROTEIN LPX1"/>
    <property type="match status" value="1"/>
</dbReference>
<dbReference type="InterPro" id="IPR029058">
    <property type="entry name" value="AB_hydrolase_fold"/>
</dbReference>
<dbReference type="GO" id="GO:0016787">
    <property type="term" value="F:hydrolase activity"/>
    <property type="evidence" value="ECO:0007669"/>
    <property type="project" value="UniProtKB-KW"/>
</dbReference>
<dbReference type="KEGG" id="pacp:FAZ97_32400"/>
<protein>
    <submittedName>
        <fullName evidence="2">Alpha/beta fold hydrolase</fullName>
    </submittedName>
</protein>
<name>A0A7Z2JC41_9BURK</name>
<dbReference type="PANTHER" id="PTHR43194">
    <property type="entry name" value="HYDROLASE ALPHA/BETA FOLD FAMILY"/>
    <property type="match status" value="1"/>
</dbReference>
<dbReference type="InterPro" id="IPR022742">
    <property type="entry name" value="Hydrolase_4"/>
</dbReference>
<sequence length="319" mass="33746">MALSVSAVPIAAIVAAAFALLKGGPRQPAPLASINAPFKEVDFSDLPALRRYTARDGASLAWRAYLPSAGVPQACVVLIHGSSASSASLHPLARQLAAAGYAACVPDVRGHGESGRKGTIDYIGQLEDDLEDLLAALPGELAALPKTLIGFSAGGGFALRFAGSTRQHRFDRYVLLAPFLHHKARTTRNEVGGWVSVGMPRVVVLGMLNGLRIRAFNHLPTIAYALAPEVRDQLTPQYSFNLMQNFRPHADYRADIRGVRQPLHVLAGAEDEVFLAREYAAAFEEAGAHVPVTLVPGAGHIGLTLDAAAIATIVGCVKP</sequence>